<dbReference type="KEGG" id="bpla:bpln_1g34480"/>
<dbReference type="Proteomes" id="UP000031838">
    <property type="component" value="Chromosome 1"/>
</dbReference>
<protein>
    <submittedName>
        <fullName evidence="2">ABC-type Fe3-siderophore transportsystem, permease component</fullName>
    </submittedName>
</protein>
<evidence type="ECO:0000313" key="3">
    <source>
        <dbReference type="Proteomes" id="UP000031838"/>
    </source>
</evidence>
<keyword evidence="3" id="KW-1185">Reference proteome</keyword>
<organism evidence="2 3">
    <name type="scientific">Burkholderia plantarii</name>
    <dbReference type="NCBI Taxonomy" id="41899"/>
    <lineage>
        <taxon>Bacteria</taxon>
        <taxon>Pseudomonadati</taxon>
        <taxon>Pseudomonadota</taxon>
        <taxon>Betaproteobacteria</taxon>
        <taxon>Burkholderiales</taxon>
        <taxon>Burkholderiaceae</taxon>
        <taxon>Burkholderia</taxon>
    </lineage>
</organism>
<keyword evidence="1" id="KW-0472">Membrane</keyword>
<dbReference type="KEGG" id="bgp:BGL_1c35510"/>
<dbReference type="HOGENOM" id="CLU_185884_2_0_4"/>
<feature type="transmembrane region" description="Helical" evidence="1">
    <location>
        <begin position="7"/>
        <end position="24"/>
    </location>
</feature>
<dbReference type="AlphaFoldDB" id="A0A0B6S3X5"/>
<feature type="transmembrane region" description="Helical" evidence="1">
    <location>
        <begin position="44"/>
        <end position="63"/>
    </location>
</feature>
<evidence type="ECO:0000313" key="2">
    <source>
        <dbReference type="EMBL" id="AJK48025.1"/>
    </source>
</evidence>
<sequence length="68" mass="6973">MTRAISVALIVGGIVLLYFGGQSFHSFNDSLSRFFTGSPATKTILLFAGGAVATLAGLIGLAMPGGRR</sequence>
<dbReference type="RefSeq" id="WP_042626266.1">
    <property type="nucleotide sequence ID" value="NZ_BSTO01000003.1"/>
</dbReference>
<dbReference type="InterPro" id="IPR021521">
    <property type="entry name" value="DUF3185"/>
</dbReference>
<proteinExistence type="predicted"/>
<dbReference type="OrthoDB" id="9032848at2"/>
<dbReference type="Pfam" id="PF11381">
    <property type="entry name" value="DUF3185"/>
    <property type="match status" value="1"/>
</dbReference>
<keyword evidence="1" id="KW-1133">Transmembrane helix</keyword>
<evidence type="ECO:0000256" key="1">
    <source>
        <dbReference type="SAM" id="Phobius"/>
    </source>
</evidence>
<keyword evidence="1" id="KW-0812">Transmembrane</keyword>
<gene>
    <name evidence="2" type="ORF">BGL_1c35510</name>
</gene>
<reference evidence="3" key="1">
    <citation type="submission" date="2011-03" db="EMBL/GenBank/DDBJ databases">
        <authorList>
            <person name="Voget S."/>
            <person name="Streit W.R."/>
            <person name="Jaeger K.E."/>
            <person name="Daniel R."/>
        </authorList>
    </citation>
    <scope>NUCLEOTIDE SEQUENCE [LARGE SCALE GENOMIC DNA]</scope>
    <source>
        <strain evidence="3">PG1</strain>
    </source>
</reference>
<accession>A0A0B6S3X5</accession>
<name>A0A0B6S3X5_BURPL</name>
<reference evidence="2 3" key="2">
    <citation type="journal article" date="2016" name="Appl. Microbiol. Biotechnol.">
        <title>Mutations improving production and secretion of extracellular lipase by Burkholderia glumae PG1.</title>
        <authorList>
            <person name="Knapp A."/>
            <person name="Voget S."/>
            <person name="Gao R."/>
            <person name="Zaburannyi N."/>
            <person name="Krysciak D."/>
            <person name="Breuer M."/>
            <person name="Hauer B."/>
            <person name="Streit W.R."/>
            <person name="Muller R."/>
            <person name="Daniel R."/>
            <person name="Jaeger K.E."/>
        </authorList>
    </citation>
    <scope>NUCLEOTIDE SEQUENCE [LARGE SCALE GENOMIC DNA]</scope>
    <source>
        <strain evidence="2 3">PG1</strain>
    </source>
</reference>
<dbReference type="EMBL" id="CP002580">
    <property type="protein sequence ID" value="AJK48025.1"/>
    <property type="molecule type" value="Genomic_DNA"/>
</dbReference>